<accession>A0A8J1XYN8</accession>
<dbReference type="Proteomes" id="UP000749559">
    <property type="component" value="Unassembled WGS sequence"/>
</dbReference>
<organism evidence="1 2">
    <name type="scientific">Owenia fusiformis</name>
    <name type="common">Polychaete worm</name>
    <dbReference type="NCBI Taxonomy" id="6347"/>
    <lineage>
        <taxon>Eukaryota</taxon>
        <taxon>Metazoa</taxon>
        <taxon>Spiralia</taxon>
        <taxon>Lophotrochozoa</taxon>
        <taxon>Annelida</taxon>
        <taxon>Polychaeta</taxon>
        <taxon>Sedentaria</taxon>
        <taxon>Canalipalpata</taxon>
        <taxon>Sabellida</taxon>
        <taxon>Oweniida</taxon>
        <taxon>Oweniidae</taxon>
        <taxon>Owenia</taxon>
    </lineage>
</organism>
<sequence length="559" mass="61632">MWTVLLIQALVGYAASQSFIRPEKVQLDPAQEVACELTGLISDPIDCCHFIKCDLRQVGWRFPCLGKTVWNPVLCSCVPEKTFRECNRSACPPLPTPGTTAPCPIDLGTEECCLEGTGQIFRRDATNDTRYFFKGEADPQDCPPGQTFILSSCCCEGPLDIVDSPCIQFDFEGNYVDTFQSVHGTPIGTTIARPGHAGNGAAQFGTGTSVEIPYFSNAYYGIRFSASAYVRFDEQSDGLVIHNGKEEGVAATVKMEILQCPGQTVLVAGVKACDRIEDVVLPITANNGEWIKVYMSFNEGNMVVGYEDSNGVPTEVERFEPEPMPTEEIKKFVTQVNNVARRRVNVAMDAIQSIPTPVESADQAILRDVETCLDEVNSILEDLGDFTENPAGAVGLTDLRQCVKDLKPFLRRCKKGKSIDTTELEQLVTGCKEQLAKMNSIISEVKRALAKICEIKEDRHTFRDVLNKETRSSINTLKRKLNKVADAVSEENPDSGRGIGELDENVELAEECVNKQNSNRRKRNVDNDEIPSIKSTKYPLTFGDGFPGALDEVELCFTL</sequence>
<dbReference type="EMBL" id="CAIIXF020000009">
    <property type="protein sequence ID" value="CAH1794520.1"/>
    <property type="molecule type" value="Genomic_DNA"/>
</dbReference>
<comment type="caution">
    <text evidence="1">The sequence shown here is derived from an EMBL/GenBank/DDBJ whole genome shotgun (WGS) entry which is preliminary data.</text>
</comment>
<dbReference type="SUPFAM" id="SSF57625">
    <property type="entry name" value="Invertebrate chitin-binding proteins"/>
    <property type="match status" value="1"/>
</dbReference>
<dbReference type="OrthoDB" id="439917at2759"/>
<dbReference type="InterPro" id="IPR036508">
    <property type="entry name" value="Chitin-bd_dom_sf"/>
</dbReference>
<reference evidence="1" key="1">
    <citation type="submission" date="2022-03" db="EMBL/GenBank/DDBJ databases">
        <authorList>
            <person name="Martin C."/>
        </authorList>
    </citation>
    <scope>NUCLEOTIDE SEQUENCE</scope>
</reference>
<evidence type="ECO:0000313" key="1">
    <source>
        <dbReference type="EMBL" id="CAH1794520.1"/>
    </source>
</evidence>
<dbReference type="AlphaFoldDB" id="A0A8J1XYN8"/>
<proteinExistence type="predicted"/>
<dbReference type="GO" id="GO:0005576">
    <property type="term" value="C:extracellular region"/>
    <property type="evidence" value="ECO:0007669"/>
    <property type="project" value="InterPro"/>
</dbReference>
<dbReference type="SMART" id="SM00494">
    <property type="entry name" value="ChtBD2"/>
    <property type="match status" value="1"/>
</dbReference>
<evidence type="ECO:0000313" key="2">
    <source>
        <dbReference type="Proteomes" id="UP000749559"/>
    </source>
</evidence>
<keyword evidence="2" id="KW-1185">Reference proteome</keyword>
<dbReference type="GO" id="GO:0008061">
    <property type="term" value="F:chitin binding"/>
    <property type="evidence" value="ECO:0007669"/>
    <property type="project" value="InterPro"/>
</dbReference>
<dbReference type="InterPro" id="IPR002557">
    <property type="entry name" value="Chitin-bd_dom"/>
</dbReference>
<name>A0A8J1XYN8_OWEFU</name>
<gene>
    <name evidence="1" type="ORF">OFUS_LOCUS19199</name>
</gene>
<protein>
    <submittedName>
        <fullName evidence="1">Uncharacterized protein</fullName>
    </submittedName>
</protein>